<dbReference type="AlphaFoldDB" id="S2DQV1"/>
<protein>
    <submittedName>
        <fullName evidence="1">Uncharacterized protein</fullName>
    </submittedName>
</protein>
<accession>S2DQV1</accession>
<proteinExistence type="predicted"/>
<gene>
    <name evidence="1" type="ORF">A33Q_4371</name>
</gene>
<evidence type="ECO:0000313" key="2">
    <source>
        <dbReference type="Proteomes" id="UP000006073"/>
    </source>
</evidence>
<sequence>MSETRALAKVLRAERFGINRNIVGTGALALVLKKHFFFHDFQLSYQ</sequence>
<evidence type="ECO:0000313" key="1">
    <source>
        <dbReference type="EMBL" id="EOZ92278.1"/>
    </source>
</evidence>
<reference evidence="1 2" key="1">
    <citation type="journal article" date="2013" name="Genome Announc.">
        <title>Draft Genome Sequence of Indibacter alkaliphilus Strain LW1T, Isolated from Lonar Lake, a Haloalkaline Lake in the Buldana District of Maharashtra, India.</title>
        <authorList>
            <person name="Singh A."/>
            <person name="Kumar Jangir P."/>
            <person name="Sharma R."/>
            <person name="Singh A."/>
            <person name="Kumar Pinnaka A."/>
            <person name="Shivaji S."/>
        </authorList>
    </citation>
    <scope>NUCLEOTIDE SEQUENCE [LARGE SCALE GENOMIC DNA]</scope>
    <source>
        <strain evidence="2">CCUG 57479 / KCTC 22604 / LW1</strain>
    </source>
</reference>
<organism evidence="1 2">
    <name type="scientific">Indibacter alkaliphilus (strain CCUG 57479 / KCTC 22604 / LW1)</name>
    <dbReference type="NCBI Taxonomy" id="1189612"/>
    <lineage>
        <taxon>Bacteria</taxon>
        <taxon>Pseudomonadati</taxon>
        <taxon>Bacteroidota</taxon>
        <taxon>Cytophagia</taxon>
        <taxon>Cytophagales</taxon>
        <taxon>Cyclobacteriaceae</taxon>
    </lineage>
</organism>
<name>S2DQV1_INDAL</name>
<dbReference type="Proteomes" id="UP000006073">
    <property type="component" value="Unassembled WGS sequence"/>
</dbReference>
<keyword evidence="2" id="KW-1185">Reference proteome</keyword>
<comment type="caution">
    <text evidence="1">The sequence shown here is derived from an EMBL/GenBank/DDBJ whole genome shotgun (WGS) entry which is preliminary data.</text>
</comment>
<dbReference type="EMBL" id="ALWO02000052">
    <property type="protein sequence ID" value="EOZ92278.1"/>
    <property type="molecule type" value="Genomic_DNA"/>
</dbReference>